<evidence type="ECO:0000313" key="11">
    <source>
        <dbReference type="Proteomes" id="UP001208567"/>
    </source>
</evidence>
<dbReference type="GO" id="GO:0008168">
    <property type="term" value="F:methyltransferase activity"/>
    <property type="evidence" value="ECO:0007669"/>
    <property type="project" value="UniProtKB-KW"/>
</dbReference>
<dbReference type="InterPro" id="IPR011639">
    <property type="entry name" value="MethylTrfase_TaqI-like_dom"/>
</dbReference>
<dbReference type="InterPro" id="IPR025931">
    <property type="entry name" value="TaqI_C"/>
</dbReference>
<comment type="catalytic activity">
    <reaction evidence="7">
        <text>a 2'-deoxyadenosine in DNA + S-adenosyl-L-methionine = an N(6)-methyl-2'-deoxyadenosine in DNA + S-adenosyl-L-homocysteine + H(+)</text>
        <dbReference type="Rhea" id="RHEA:15197"/>
        <dbReference type="Rhea" id="RHEA-COMP:12418"/>
        <dbReference type="Rhea" id="RHEA-COMP:12419"/>
        <dbReference type="ChEBI" id="CHEBI:15378"/>
        <dbReference type="ChEBI" id="CHEBI:57856"/>
        <dbReference type="ChEBI" id="CHEBI:59789"/>
        <dbReference type="ChEBI" id="CHEBI:90615"/>
        <dbReference type="ChEBI" id="CHEBI:90616"/>
        <dbReference type="EC" id="2.1.1.72"/>
    </reaction>
</comment>
<dbReference type="EC" id="2.1.1.72" evidence="1"/>
<sequence length="585" mass="68618">MNNIFIEKIKSLYNLILEPIDIMFKLTAINRYKSDLNIGINDSFGEYYYKLVEKSKNSGVVYTPVEISEYIIRSTIKEDDVVKNPFIKILDPASGCGNIIIPCYRNLKRIYLDNLDTINQMHNIRLTLENIDKHIINNNIFGYDIDEISIKVLLIDLFLEAKTILKDNFIVGDFLFDNSPIVFDVIIGNPPYVGHKSIDREYCRRLKENYSNIYKDKGDLSYCFFKRSIEKTTKRGKISFITSRYFIEAPSGENLRKLLLADININSVVDFYGIRPFKDAGIDPIIIFLEKGNNINEIDIIKPLGSNKELSENFYNSVFMNQEHAYRCFKLTKQDLKDTWMLIDRVEREIINKINAKCNSTLGDICDSYQGIITGCDKAFIVDKEIIENMEIETELLRPWIKNSNIKQFKVEKNNKFIIYSDFIDEQDKYKKSIEYIEKFKDKLSNRRECIKGIRKWYQLQWGRNPDLFEKEKIIFPYKADSNKFAVDKGSYFSADVYCLLPKSTMNVSNSYLVSILNSKLYEFYFKCYGKKLGGKLYDYYPNTIMKLPIALDIQIIDDFNVSIYNYFNLSYEQIEIIEEKLKSN</sequence>
<dbReference type="SUPFAM" id="SSF53335">
    <property type="entry name" value="S-adenosyl-L-methionine-dependent methyltransferases"/>
    <property type="match status" value="1"/>
</dbReference>
<dbReference type="PROSITE" id="PS00092">
    <property type="entry name" value="N6_MTASE"/>
    <property type="match status" value="1"/>
</dbReference>
<evidence type="ECO:0000256" key="4">
    <source>
        <dbReference type="ARBA" id="ARBA00022691"/>
    </source>
</evidence>
<dbReference type="Pfam" id="PF12950">
    <property type="entry name" value="TaqI_C"/>
    <property type="match status" value="1"/>
</dbReference>
<dbReference type="Proteomes" id="UP001208567">
    <property type="component" value="Unassembled WGS sequence"/>
</dbReference>
<dbReference type="Gene3D" id="3.90.220.10">
    <property type="entry name" value="Adenine-n6-DNA-methyltransferase Taqi, Chain A, domain 2"/>
    <property type="match status" value="1"/>
</dbReference>
<protein>
    <recommendedName>
        <fullName evidence="1">site-specific DNA-methyltransferase (adenine-specific)</fullName>
        <ecNumber evidence="1">2.1.1.72</ecNumber>
    </recommendedName>
</protein>
<dbReference type="RefSeq" id="WP_264847924.1">
    <property type="nucleotide sequence ID" value="NZ_BRXR01000001.1"/>
</dbReference>
<dbReference type="InterPro" id="IPR023135">
    <property type="entry name" value="N6_DNA_MeTrfase_TaqI_C"/>
</dbReference>
<keyword evidence="3" id="KW-0808">Transferase</keyword>
<dbReference type="PANTHER" id="PTHR33841:SF6">
    <property type="entry name" value="TYPE II METHYLTRANSFERASE M.HINDII"/>
    <property type="match status" value="1"/>
</dbReference>
<keyword evidence="2 10" id="KW-0489">Methyltransferase</keyword>
<dbReference type="Gene3D" id="3.40.50.150">
    <property type="entry name" value="Vaccinia Virus protein VP39"/>
    <property type="match status" value="1"/>
</dbReference>
<dbReference type="PANTHER" id="PTHR33841">
    <property type="entry name" value="DNA METHYLTRANSFERASE YEEA-RELATED"/>
    <property type="match status" value="1"/>
</dbReference>
<feature type="domain" description="Type II methyltransferase M.TaqI-like" evidence="8">
    <location>
        <begin position="138"/>
        <end position="274"/>
    </location>
</feature>
<evidence type="ECO:0000259" key="9">
    <source>
        <dbReference type="Pfam" id="PF12950"/>
    </source>
</evidence>
<dbReference type="InterPro" id="IPR002052">
    <property type="entry name" value="DNA_methylase_N6_adenine_CS"/>
</dbReference>
<gene>
    <name evidence="10" type="ORF">bsdE14_00700</name>
</gene>
<evidence type="ECO:0000256" key="5">
    <source>
        <dbReference type="ARBA" id="ARBA00022747"/>
    </source>
</evidence>
<comment type="caution">
    <text evidence="10">The sequence shown here is derived from an EMBL/GenBank/DDBJ whole genome shotgun (WGS) entry which is preliminary data.</text>
</comment>
<evidence type="ECO:0000256" key="6">
    <source>
        <dbReference type="ARBA" id="ARBA00023125"/>
    </source>
</evidence>
<dbReference type="InterPro" id="IPR050953">
    <property type="entry name" value="N4_N6_ade-DNA_methylase"/>
</dbReference>
<dbReference type="GO" id="GO:0032259">
    <property type="term" value="P:methylation"/>
    <property type="evidence" value="ECO:0007669"/>
    <property type="project" value="UniProtKB-KW"/>
</dbReference>
<reference evidence="10 11" key="1">
    <citation type="journal article" date="2024" name="Int. J. Syst. Evol. Microbiol.">
        <title>Clostridium omnivorum sp. nov., isolated from anoxic soil under the treatment of reductive soil disinfestation.</title>
        <authorList>
            <person name="Ueki A."/>
            <person name="Tonouchi A."/>
            <person name="Kaku N."/>
            <person name="Honma S."/>
            <person name="Ueki K."/>
        </authorList>
    </citation>
    <scope>NUCLEOTIDE SEQUENCE [LARGE SCALE GENOMIC DNA]</scope>
    <source>
        <strain evidence="10 11">E14</strain>
    </source>
</reference>
<organism evidence="10 11">
    <name type="scientific">Clostridium omnivorum</name>
    <dbReference type="NCBI Taxonomy" id="1604902"/>
    <lineage>
        <taxon>Bacteria</taxon>
        <taxon>Bacillati</taxon>
        <taxon>Bacillota</taxon>
        <taxon>Clostridia</taxon>
        <taxon>Eubacteriales</taxon>
        <taxon>Clostridiaceae</taxon>
        <taxon>Clostridium</taxon>
    </lineage>
</organism>
<proteinExistence type="predicted"/>
<evidence type="ECO:0000256" key="3">
    <source>
        <dbReference type="ARBA" id="ARBA00022679"/>
    </source>
</evidence>
<accession>A0ABQ5N0R8</accession>
<feature type="domain" description="TaqI-like C-terminal specificity" evidence="9">
    <location>
        <begin position="399"/>
        <end position="550"/>
    </location>
</feature>
<evidence type="ECO:0000259" key="8">
    <source>
        <dbReference type="Pfam" id="PF07669"/>
    </source>
</evidence>
<evidence type="ECO:0000256" key="7">
    <source>
        <dbReference type="ARBA" id="ARBA00047942"/>
    </source>
</evidence>
<keyword evidence="4" id="KW-0949">S-adenosyl-L-methionine</keyword>
<dbReference type="PRINTS" id="PR00507">
    <property type="entry name" value="N12N6MTFRASE"/>
</dbReference>
<dbReference type="Pfam" id="PF07669">
    <property type="entry name" value="Eco57I"/>
    <property type="match status" value="1"/>
</dbReference>
<evidence type="ECO:0000313" key="10">
    <source>
        <dbReference type="EMBL" id="GLC28660.1"/>
    </source>
</evidence>
<keyword evidence="5" id="KW-0680">Restriction system</keyword>
<dbReference type="InterPro" id="IPR029063">
    <property type="entry name" value="SAM-dependent_MTases_sf"/>
</dbReference>
<evidence type="ECO:0000256" key="2">
    <source>
        <dbReference type="ARBA" id="ARBA00022603"/>
    </source>
</evidence>
<name>A0ABQ5N0R8_9CLOT</name>
<keyword evidence="6" id="KW-0238">DNA-binding</keyword>
<keyword evidence="11" id="KW-1185">Reference proteome</keyword>
<evidence type="ECO:0000256" key="1">
    <source>
        <dbReference type="ARBA" id="ARBA00011900"/>
    </source>
</evidence>
<dbReference type="EMBL" id="BRXR01000001">
    <property type="protein sequence ID" value="GLC28660.1"/>
    <property type="molecule type" value="Genomic_DNA"/>
</dbReference>